<keyword evidence="2" id="KW-0645">Protease</keyword>
<proteinExistence type="predicted"/>
<gene>
    <name evidence="5" type="ORF">RQX22_14205</name>
</gene>
<dbReference type="InterPro" id="IPR029058">
    <property type="entry name" value="AB_hydrolase_fold"/>
</dbReference>
<reference evidence="5 6" key="1">
    <citation type="submission" date="2023-05" db="EMBL/GenBank/DDBJ databases">
        <authorList>
            <person name="Guo Y."/>
        </authorList>
    </citation>
    <scope>NUCLEOTIDE SEQUENCE [LARGE SCALE GENOMIC DNA]</scope>
    <source>
        <strain evidence="5 6">GR2756</strain>
    </source>
</reference>
<dbReference type="RefSeq" id="WP_315727208.1">
    <property type="nucleotide sequence ID" value="NZ_JAVUPU010000007.1"/>
</dbReference>
<evidence type="ECO:0000313" key="5">
    <source>
        <dbReference type="EMBL" id="MDT9600109.1"/>
    </source>
</evidence>
<dbReference type="SUPFAM" id="SSF53474">
    <property type="entry name" value="alpha/beta-Hydrolases"/>
    <property type="match status" value="1"/>
</dbReference>
<dbReference type="Proteomes" id="UP001259572">
    <property type="component" value="Unassembled WGS sequence"/>
</dbReference>
<dbReference type="InterPro" id="IPR011659">
    <property type="entry name" value="WD40"/>
</dbReference>
<name>A0ABU3QAF3_9SPHN</name>
<evidence type="ECO:0000256" key="2">
    <source>
        <dbReference type="ARBA" id="ARBA00022825"/>
    </source>
</evidence>
<dbReference type="SUPFAM" id="SSF82171">
    <property type="entry name" value="DPP6 N-terminal domain-like"/>
    <property type="match status" value="1"/>
</dbReference>
<accession>A0ABU3QAF3</accession>
<keyword evidence="6" id="KW-1185">Reference proteome</keyword>
<dbReference type="InterPro" id="IPR011042">
    <property type="entry name" value="6-blade_b-propeller_TolB-like"/>
</dbReference>
<keyword evidence="2" id="KW-0720">Serine protease</keyword>
<dbReference type="Pfam" id="PF07676">
    <property type="entry name" value="PD40"/>
    <property type="match status" value="3"/>
</dbReference>
<evidence type="ECO:0000256" key="1">
    <source>
        <dbReference type="ARBA" id="ARBA00022801"/>
    </source>
</evidence>
<keyword evidence="1" id="KW-0378">Hydrolase</keyword>
<dbReference type="PANTHER" id="PTHR42776:SF27">
    <property type="entry name" value="DIPEPTIDYL PEPTIDASE FAMILY MEMBER 6"/>
    <property type="match status" value="1"/>
</dbReference>
<dbReference type="Gene3D" id="3.40.50.1820">
    <property type="entry name" value="alpha/beta hydrolase"/>
    <property type="match status" value="1"/>
</dbReference>
<evidence type="ECO:0000256" key="3">
    <source>
        <dbReference type="SAM" id="SignalP"/>
    </source>
</evidence>
<dbReference type="InterPro" id="IPR001375">
    <property type="entry name" value="Peptidase_S9_cat"/>
</dbReference>
<evidence type="ECO:0000259" key="4">
    <source>
        <dbReference type="Pfam" id="PF00326"/>
    </source>
</evidence>
<dbReference type="Gene3D" id="2.120.10.30">
    <property type="entry name" value="TolB, C-terminal domain"/>
    <property type="match status" value="2"/>
</dbReference>
<keyword evidence="3" id="KW-0732">Signal</keyword>
<dbReference type="PROSITE" id="PS51257">
    <property type="entry name" value="PROKAR_LIPOPROTEIN"/>
    <property type="match status" value="1"/>
</dbReference>
<feature type="chain" id="PRO_5045571711" evidence="3">
    <location>
        <begin position="28"/>
        <end position="687"/>
    </location>
</feature>
<organism evidence="5 6">
    <name type="scientific">Sphingosinicella rhizophila</name>
    <dbReference type="NCBI Taxonomy" id="3050082"/>
    <lineage>
        <taxon>Bacteria</taxon>
        <taxon>Pseudomonadati</taxon>
        <taxon>Pseudomonadota</taxon>
        <taxon>Alphaproteobacteria</taxon>
        <taxon>Sphingomonadales</taxon>
        <taxon>Sphingosinicellaceae</taxon>
        <taxon>Sphingosinicella</taxon>
    </lineage>
</organism>
<comment type="caution">
    <text evidence="5">The sequence shown here is derived from an EMBL/GenBank/DDBJ whole genome shotgun (WGS) entry which is preliminary data.</text>
</comment>
<dbReference type="EMBL" id="JAVUPU010000007">
    <property type="protein sequence ID" value="MDT9600109.1"/>
    <property type="molecule type" value="Genomic_DNA"/>
</dbReference>
<dbReference type="Pfam" id="PF00326">
    <property type="entry name" value="Peptidase_S9"/>
    <property type="match status" value="1"/>
</dbReference>
<protein>
    <submittedName>
        <fullName evidence="5">Prolyl oligopeptidase family serine peptidase</fullName>
    </submittedName>
</protein>
<sequence length="687" mass="74318">MIKYFDRRALLLCGIASFLLACGGAIAGDCAVQAASRAASGKIVITPERLLADYSTVSGNLPSAQWLPDARHLIFTTASLGSSAAGGIPWIEKMEIATGKRVRLVRGLHPKVSPDGSALLFISGEGKERQLALYDIAGGGIRKLVPFPEGMIGVDQSFAWSPDSRRVAYGYRPAAPAKDISKDANGSSVLVVGSAGDVPLDSEIWILDVAGGSPRRLATDASMLNDAGWSADGKSLIFTSMGGFEYRNDNVTGKIFAISVASGEKTDLVTNGGVQALRPVVSPDGRQVAFTYDPNNLIYPYFWNIATIAPTGGPVRQLTRELFVASGPVWSPDNRNIYFTCKRAVFSQICAVDLAGKVRELTSAPRNASSIAVSPRGDRLAWTTQDAEGRVEIRAARTDGTGEKVLADFNPELANLALGDVEEISWKSRDGLRIPGLLIKPLGYQSGKKYKLLVDIHGGPVGGVALRGNILKSTPLEWQMWAAKGYAVLVPDYRGSTVPGWGPVLKARENQDYNARDMDDVMSGVDHVIALGIADPDKLAVIGHSAGSILTNWIVTHSGRFKVAVSYEGWVDMYHGYGSGLRVGGNSIAEWMYKGKPWEVPENYRKNSASGFVKGVTTPTMFIAGDYGGGSGVENLYHHEFMYSAWRQQNVDTQLLIYRGEGHVIQQPENQRDMMTRILDWIESRIE</sequence>
<feature type="signal peptide" evidence="3">
    <location>
        <begin position="1"/>
        <end position="27"/>
    </location>
</feature>
<dbReference type="PANTHER" id="PTHR42776">
    <property type="entry name" value="SERINE PEPTIDASE S9 FAMILY MEMBER"/>
    <property type="match status" value="1"/>
</dbReference>
<feature type="domain" description="Peptidase S9 prolyl oligopeptidase catalytic" evidence="4">
    <location>
        <begin position="476"/>
        <end position="684"/>
    </location>
</feature>
<evidence type="ECO:0000313" key="6">
    <source>
        <dbReference type="Proteomes" id="UP001259572"/>
    </source>
</evidence>